<evidence type="ECO:0000256" key="4">
    <source>
        <dbReference type="ARBA" id="ARBA00022692"/>
    </source>
</evidence>
<feature type="transmembrane region" description="Helical" evidence="8">
    <location>
        <begin position="319"/>
        <end position="341"/>
    </location>
</feature>
<dbReference type="InterPro" id="IPR025383">
    <property type="entry name" value="MrpA_C/MbhD"/>
</dbReference>
<evidence type="ECO:0000256" key="3">
    <source>
        <dbReference type="ARBA" id="ARBA00022475"/>
    </source>
</evidence>
<feature type="transmembrane region" description="Helical" evidence="8">
    <location>
        <begin position="637"/>
        <end position="656"/>
    </location>
</feature>
<dbReference type="InterPro" id="IPR050616">
    <property type="entry name" value="CPA3_Na-H_Antiporter_A"/>
</dbReference>
<feature type="domain" description="MrpA C-terminal/MbhE" evidence="12">
    <location>
        <begin position="675"/>
        <end position="757"/>
    </location>
</feature>
<feature type="transmembrane region" description="Helical" evidence="8">
    <location>
        <begin position="27"/>
        <end position="54"/>
    </location>
</feature>
<keyword evidence="14" id="KW-1185">Reference proteome</keyword>
<feature type="transmembrane region" description="Helical" evidence="8">
    <location>
        <begin position="857"/>
        <end position="876"/>
    </location>
</feature>
<dbReference type="OrthoDB" id="9811798at2"/>
<evidence type="ECO:0000256" key="7">
    <source>
        <dbReference type="RuleBase" id="RU000320"/>
    </source>
</evidence>
<feature type="transmembrane region" description="Helical" evidence="8">
    <location>
        <begin position="896"/>
        <end position="915"/>
    </location>
</feature>
<sequence length="949" mass="98347">MLLTVTTLAVLGVVASALSSRMGRWVFLLPAAASLAAAVWFGLQGPAVAAGAVLQERVEWMPSLGIAIDLRLGALQWLLAMVVLGVGGLIFVYCAWYFESRTLAARTVGLLTGFAASMLLLVLADDLIVLTIGWELTTIFSYLLVGLNHRSSSNRRAAQTALIVTTVGGLTMLTGIMLLEAETGTFSLAATLADPPRTAAAAWAAALMLVGALSKSAIVPFQYWLPGAMAAPTPVSAFLHAAAMVKAGVFLIAALTPAFVELPWWRWGLVTLGIATMLLGAVRAMRQLDIKVLLAHGTVSQLGLLVTVLGIGTQASMQAGLALLAAHAVFKAALFMVVGVVDRGTGTRDLRELGGLGRRMPVAAGAAILAAASMAGIPPMIGFLGKEAALDAALADAQGSLVAIGWVAFIGIAAGAALTVAYSLRLIVGVFFGRPGAEVAKRSPMLVAAPVALALLGLALGFAGDAISAALLPHAATVPAGEEAPHLALWHGLTPALGASALAWLAGAALHVALGGRRRAPQGQDPFERGYHASMRGLDRLAVEVTGRLQSGSLPLHLTTILLVVVAGPGVALLLAGALTADLRAYDTLGQVGTAIVIVVAAVFATTTRGRLKAFMLLSVVGYGVAFMFLLHGAPDLALTQALSETVFLVILVLVLRRLPKYFTDRPLRAARYLRALLGIAVGTFAALAALAALQARTATPSSAAFYEWAYDFGHGSNIVNVTLVDIRAWDTLGEVSVLLAAATGVASLIFVRRPVAGGSGVLRQPSKASRSRGFLAGSFGDASMDSPVLEMITRLLFPIMMLVSIYLLAVGHNEPGGGFAGGLVAGIALAVRYLAGGREELTEAVPFDAGKLLGGGMAVVIASVVWPILIGGRIGESYAIEATLPLLGDQKLVTTLFFDIGVWLIVFGAMLDFVRSLGAGIDLHGEQDLAPRPAWRSDRSLPGREVAQ</sequence>
<evidence type="ECO:0000256" key="1">
    <source>
        <dbReference type="ARBA" id="ARBA00004651"/>
    </source>
</evidence>
<evidence type="ECO:0000259" key="12">
    <source>
        <dbReference type="Pfam" id="PF20501"/>
    </source>
</evidence>
<dbReference type="Pfam" id="PF20501">
    <property type="entry name" value="MbhE"/>
    <property type="match status" value="1"/>
</dbReference>
<evidence type="ECO:0000313" key="13">
    <source>
        <dbReference type="EMBL" id="KAA6432931.1"/>
    </source>
</evidence>
<protein>
    <submittedName>
        <fullName evidence="13">Na+/H+ antiporter subunit A</fullName>
    </submittedName>
</protein>
<dbReference type="Pfam" id="PF13244">
    <property type="entry name" value="MbhD"/>
    <property type="match status" value="1"/>
</dbReference>
<feature type="transmembrane region" description="Helical" evidence="8">
    <location>
        <begin position="676"/>
        <end position="696"/>
    </location>
</feature>
<feature type="transmembrane region" description="Helical" evidence="8">
    <location>
        <begin position="614"/>
        <end position="631"/>
    </location>
</feature>
<feature type="transmembrane region" description="Helical" evidence="8">
    <location>
        <begin position="817"/>
        <end position="836"/>
    </location>
</feature>
<evidence type="ECO:0000313" key="14">
    <source>
        <dbReference type="Proteomes" id="UP000323221"/>
    </source>
</evidence>
<feature type="transmembrane region" description="Helical" evidence="8">
    <location>
        <begin position="199"/>
        <end position="225"/>
    </location>
</feature>
<feature type="transmembrane region" description="Helical" evidence="8">
    <location>
        <begin position="264"/>
        <end position="285"/>
    </location>
</feature>
<proteinExistence type="predicted"/>
<evidence type="ECO:0000256" key="5">
    <source>
        <dbReference type="ARBA" id="ARBA00022989"/>
    </source>
</evidence>
<evidence type="ECO:0000259" key="10">
    <source>
        <dbReference type="Pfam" id="PF04039"/>
    </source>
</evidence>
<comment type="subcellular location">
    <subcellularLocation>
        <location evidence="1">Cell membrane</location>
        <topology evidence="1">Multi-pass membrane protein</topology>
    </subcellularLocation>
    <subcellularLocation>
        <location evidence="7">Membrane</location>
        <topology evidence="7">Multi-pass membrane protein</topology>
    </subcellularLocation>
</comment>
<organism evidence="13 14">
    <name type="scientific">Agrococcus sediminis</name>
    <dbReference type="NCBI Taxonomy" id="2599924"/>
    <lineage>
        <taxon>Bacteria</taxon>
        <taxon>Bacillati</taxon>
        <taxon>Actinomycetota</taxon>
        <taxon>Actinomycetes</taxon>
        <taxon>Micrococcales</taxon>
        <taxon>Microbacteriaceae</taxon>
        <taxon>Agrococcus</taxon>
    </lineage>
</organism>
<feature type="transmembrane region" description="Helical" evidence="8">
    <location>
        <begin position="75"/>
        <end position="98"/>
    </location>
</feature>
<dbReference type="InterPro" id="IPR001750">
    <property type="entry name" value="ND/Mrp_TM"/>
</dbReference>
<dbReference type="NCBIfam" id="NF009284">
    <property type="entry name" value="PRK12644.1"/>
    <property type="match status" value="1"/>
</dbReference>
<dbReference type="InterPro" id="IPR046806">
    <property type="entry name" value="MrpA_C/MbhE"/>
</dbReference>
<feature type="transmembrane region" description="Helical" evidence="8">
    <location>
        <begin position="556"/>
        <end position="576"/>
    </location>
</feature>
<feature type="domain" description="Na+/H+ antiporter MnhB subunit-related protein" evidence="10">
    <location>
        <begin position="789"/>
        <end position="912"/>
    </location>
</feature>
<keyword evidence="3" id="KW-1003">Cell membrane</keyword>
<dbReference type="Proteomes" id="UP000323221">
    <property type="component" value="Unassembled WGS sequence"/>
</dbReference>
<feature type="transmembrane region" description="Helical" evidence="8">
    <location>
        <begin position="237"/>
        <end position="258"/>
    </location>
</feature>
<evidence type="ECO:0000256" key="2">
    <source>
        <dbReference type="ARBA" id="ARBA00022448"/>
    </source>
</evidence>
<gene>
    <name evidence="13" type="ORF">FQ330_08150</name>
</gene>
<dbReference type="PRINTS" id="PR01434">
    <property type="entry name" value="NADHDHGNASE5"/>
</dbReference>
<dbReference type="GO" id="GO:0005886">
    <property type="term" value="C:plasma membrane"/>
    <property type="evidence" value="ECO:0007669"/>
    <property type="project" value="UniProtKB-SubCell"/>
</dbReference>
<evidence type="ECO:0000256" key="6">
    <source>
        <dbReference type="ARBA" id="ARBA00023136"/>
    </source>
</evidence>
<feature type="transmembrane region" description="Helical" evidence="8">
    <location>
        <begin position="445"/>
        <end position="472"/>
    </location>
</feature>
<name>A0A5M8QD05_9MICO</name>
<reference evidence="13 14" key="1">
    <citation type="submission" date="2019-08" db="EMBL/GenBank/DDBJ databases">
        <title>Agrococcus lahaulensis sp. nov., isolated from a cold desert of the Indian Himalayas.</title>
        <authorList>
            <person name="Qu J.H."/>
        </authorList>
    </citation>
    <scope>NUCLEOTIDE SEQUENCE [LARGE SCALE GENOMIC DNA]</scope>
    <source>
        <strain evidence="13 14">NS18</strain>
    </source>
</reference>
<feature type="transmembrane region" description="Helical" evidence="8">
    <location>
        <begin position="588"/>
        <end position="607"/>
    </location>
</feature>
<dbReference type="InterPro" id="IPR007182">
    <property type="entry name" value="MnhB"/>
</dbReference>
<feature type="transmembrane region" description="Helical" evidence="8">
    <location>
        <begin position="292"/>
        <end position="313"/>
    </location>
</feature>
<dbReference type="PANTHER" id="PTHR43373:SF1">
    <property type="entry name" value="NA(+)_H(+) ANTIPORTER SUBUNIT A"/>
    <property type="match status" value="1"/>
</dbReference>
<feature type="transmembrane region" description="Helical" evidence="8">
    <location>
        <begin position="492"/>
        <end position="514"/>
    </location>
</feature>
<dbReference type="EMBL" id="VOIR01000014">
    <property type="protein sequence ID" value="KAA6432931.1"/>
    <property type="molecule type" value="Genomic_DNA"/>
</dbReference>
<dbReference type="Pfam" id="PF00361">
    <property type="entry name" value="Proton_antipo_M"/>
    <property type="match status" value="1"/>
</dbReference>
<dbReference type="PANTHER" id="PTHR43373">
    <property type="entry name" value="NA(+)/H(+) ANTIPORTER SUBUNIT"/>
    <property type="match status" value="1"/>
</dbReference>
<evidence type="ECO:0000259" key="11">
    <source>
        <dbReference type="Pfam" id="PF13244"/>
    </source>
</evidence>
<feature type="domain" description="MrpA C-terminal/MbhD" evidence="11">
    <location>
        <begin position="596"/>
        <end position="661"/>
    </location>
</feature>
<feature type="transmembrane region" description="Helical" evidence="8">
    <location>
        <begin position="793"/>
        <end position="811"/>
    </location>
</feature>
<accession>A0A5M8QD05</accession>
<comment type="caution">
    <text evidence="13">The sequence shown here is derived from an EMBL/GenBank/DDBJ whole genome shotgun (WGS) entry which is preliminary data.</text>
</comment>
<evidence type="ECO:0000256" key="8">
    <source>
        <dbReference type="SAM" id="Phobius"/>
    </source>
</evidence>
<feature type="transmembrane region" description="Helical" evidence="8">
    <location>
        <begin position="362"/>
        <end position="381"/>
    </location>
</feature>
<feature type="domain" description="NADH:quinone oxidoreductase/Mrp antiporter transmembrane" evidence="9">
    <location>
        <begin position="124"/>
        <end position="407"/>
    </location>
</feature>
<dbReference type="AlphaFoldDB" id="A0A5M8QD05"/>
<keyword evidence="5 8" id="KW-1133">Transmembrane helix</keyword>
<feature type="transmembrane region" description="Helical" evidence="8">
    <location>
        <begin position="401"/>
        <end position="424"/>
    </location>
</feature>
<keyword evidence="2" id="KW-0813">Transport</keyword>
<evidence type="ECO:0000259" key="9">
    <source>
        <dbReference type="Pfam" id="PF00361"/>
    </source>
</evidence>
<keyword evidence="6 8" id="KW-0472">Membrane</keyword>
<feature type="transmembrane region" description="Helical" evidence="8">
    <location>
        <begin position="118"/>
        <end position="145"/>
    </location>
</feature>
<dbReference type="Pfam" id="PF04039">
    <property type="entry name" value="MnhB"/>
    <property type="match status" value="1"/>
</dbReference>
<keyword evidence="4 7" id="KW-0812">Transmembrane</keyword>
<feature type="transmembrane region" description="Helical" evidence="8">
    <location>
        <begin position="157"/>
        <end position="179"/>
    </location>
</feature>